<sequence>MGPLQRLKAFAFPCGAAGDASACFRIRRRKAQKITFLMRPPSPRRILAVEKKELLGTGRSLKDFLTSSPPPNTSDSDGSSWKRFALDRMGDPARCSRRGSRQFVLAGRRYWMLSKSWRPALVSIPETRTEDDERLTRH</sequence>
<dbReference type="Proteomes" id="UP000636800">
    <property type="component" value="Chromosome 1"/>
</dbReference>
<protein>
    <submittedName>
        <fullName evidence="2">Uncharacterized protein</fullName>
    </submittedName>
</protein>
<evidence type="ECO:0000313" key="3">
    <source>
        <dbReference type="Proteomes" id="UP000636800"/>
    </source>
</evidence>
<dbReference type="PANTHER" id="PTHR34542:SF1">
    <property type="entry name" value="OS08G0359900 PROTEIN"/>
    <property type="match status" value="1"/>
</dbReference>
<dbReference type="PANTHER" id="PTHR34542">
    <property type="entry name" value="OS08G0359900 PROTEIN"/>
    <property type="match status" value="1"/>
</dbReference>
<gene>
    <name evidence="2" type="ORF">HPP92_002962</name>
</gene>
<name>A0A835S1B3_VANPL</name>
<dbReference type="EMBL" id="JADCNL010000001">
    <property type="protein sequence ID" value="KAG0498271.1"/>
    <property type="molecule type" value="Genomic_DNA"/>
</dbReference>
<evidence type="ECO:0000256" key="1">
    <source>
        <dbReference type="SAM" id="MobiDB-lite"/>
    </source>
</evidence>
<feature type="region of interest" description="Disordered" evidence="1">
    <location>
        <begin position="60"/>
        <end position="81"/>
    </location>
</feature>
<dbReference type="AlphaFoldDB" id="A0A835S1B3"/>
<reference evidence="2 3" key="1">
    <citation type="journal article" date="2020" name="Nat. Food">
        <title>A phased Vanilla planifolia genome enables genetic improvement of flavour and production.</title>
        <authorList>
            <person name="Hasing T."/>
            <person name="Tang H."/>
            <person name="Brym M."/>
            <person name="Khazi F."/>
            <person name="Huang T."/>
            <person name="Chambers A.H."/>
        </authorList>
    </citation>
    <scope>NUCLEOTIDE SEQUENCE [LARGE SCALE GENOMIC DNA]</scope>
    <source>
        <tissue evidence="2">Leaf</tissue>
    </source>
</reference>
<organism evidence="2 3">
    <name type="scientific">Vanilla planifolia</name>
    <name type="common">Vanilla</name>
    <dbReference type="NCBI Taxonomy" id="51239"/>
    <lineage>
        <taxon>Eukaryota</taxon>
        <taxon>Viridiplantae</taxon>
        <taxon>Streptophyta</taxon>
        <taxon>Embryophyta</taxon>
        <taxon>Tracheophyta</taxon>
        <taxon>Spermatophyta</taxon>
        <taxon>Magnoliopsida</taxon>
        <taxon>Liliopsida</taxon>
        <taxon>Asparagales</taxon>
        <taxon>Orchidaceae</taxon>
        <taxon>Vanilloideae</taxon>
        <taxon>Vanilleae</taxon>
        <taxon>Vanilla</taxon>
    </lineage>
</organism>
<evidence type="ECO:0000313" key="2">
    <source>
        <dbReference type="EMBL" id="KAG0498271.1"/>
    </source>
</evidence>
<comment type="caution">
    <text evidence="2">The sequence shown here is derived from an EMBL/GenBank/DDBJ whole genome shotgun (WGS) entry which is preliminary data.</text>
</comment>
<dbReference type="OrthoDB" id="1689567at2759"/>
<keyword evidence="3" id="KW-1185">Reference proteome</keyword>
<accession>A0A835S1B3</accession>
<proteinExistence type="predicted"/>